<protein>
    <recommendedName>
        <fullName evidence="4">Transmembrane protein</fullName>
    </recommendedName>
</protein>
<evidence type="ECO:0000313" key="3">
    <source>
        <dbReference type="Proteomes" id="UP000054007"/>
    </source>
</evidence>
<accession>A0A0D7B258</accession>
<gene>
    <name evidence="2" type="ORF">CYLTODRAFT_493277</name>
</gene>
<organism evidence="2 3">
    <name type="scientific">Cylindrobasidium torrendii FP15055 ss-10</name>
    <dbReference type="NCBI Taxonomy" id="1314674"/>
    <lineage>
        <taxon>Eukaryota</taxon>
        <taxon>Fungi</taxon>
        <taxon>Dikarya</taxon>
        <taxon>Basidiomycota</taxon>
        <taxon>Agaricomycotina</taxon>
        <taxon>Agaricomycetes</taxon>
        <taxon>Agaricomycetidae</taxon>
        <taxon>Agaricales</taxon>
        <taxon>Marasmiineae</taxon>
        <taxon>Physalacriaceae</taxon>
        <taxon>Cylindrobasidium</taxon>
    </lineage>
</organism>
<keyword evidence="1" id="KW-1133">Transmembrane helix</keyword>
<name>A0A0D7B258_9AGAR</name>
<dbReference type="OrthoDB" id="3188789at2759"/>
<evidence type="ECO:0000313" key="2">
    <source>
        <dbReference type="EMBL" id="KIY64229.1"/>
    </source>
</evidence>
<sequence>MRSPFLIARLVTFALLTYFSLLVLVFAAWNIAATKAIQQPVPGSAALLVFDSCLLFVFIALSFIEFAFKKFKLAIVGFEIGWVCMLSMFEVGASISLVANGPVMTCQFSSEWGICASSYLLIPTVWLKSFTLLGYFFLLLISVLSHGRDLPTIWITSIYAVPWFNPNCIEYVGQPGTKELLDPDNDTWTRYLANIASSADTDCEKAEKTHWSQSIDIKRGIDSPFMLRDDERLSAVSSFQNRPQRPPRPPTQALSIGSRFVERFRDSRVLSRPPAPPPVPAMRSHFSIDTESTGLGRQTMMSFATDVADHDKPIPLPRHSQWLRADLTKSTVSRAATVAH</sequence>
<dbReference type="STRING" id="1314674.A0A0D7B258"/>
<dbReference type="Proteomes" id="UP000054007">
    <property type="component" value="Unassembled WGS sequence"/>
</dbReference>
<feature type="transmembrane region" description="Helical" evidence="1">
    <location>
        <begin position="46"/>
        <end position="68"/>
    </location>
</feature>
<keyword evidence="1" id="KW-0472">Membrane</keyword>
<dbReference type="AlphaFoldDB" id="A0A0D7B258"/>
<evidence type="ECO:0008006" key="4">
    <source>
        <dbReference type="Google" id="ProtNLM"/>
    </source>
</evidence>
<keyword evidence="3" id="KW-1185">Reference proteome</keyword>
<keyword evidence="1" id="KW-0812">Transmembrane</keyword>
<proteinExistence type="predicted"/>
<dbReference type="EMBL" id="KN880647">
    <property type="protein sequence ID" value="KIY64229.1"/>
    <property type="molecule type" value="Genomic_DNA"/>
</dbReference>
<feature type="transmembrane region" description="Helical" evidence="1">
    <location>
        <begin position="80"/>
        <end position="99"/>
    </location>
</feature>
<reference evidence="2 3" key="1">
    <citation type="journal article" date="2015" name="Fungal Genet. Biol.">
        <title>Evolution of novel wood decay mechanisms in Agaricales revealed by the genome sequences of Fistulina hepatica and Cylindrobasidium torrendii.</title>
        <authorList>
            <person name="Floudas D."/>
            <person name="Held B.W."/>
            <person name="Riley R."/>
            <person name="Nagy L.G."/>
            <person name="Koehler G."/>
            <person name="Ransdell A.S."/>
            <person name="Younus H."/>
            <person name="Chow J."/>
            <person name="Chiniquy J."/>
            <person name="Lipzen A."/>
            <person name="Tritt A."/>
            <person name="Sun H."/>
            <person name="Haridas S."/>
            <person name="LaButti K."/>
            <person name="Ohm R.A."/>
            <person name="Kues U."/>
            <person name="Blanchette R.A."/>
            <person name="Grigoriev I.V."/>
            <person name="Minto R.E."/>
            <person name="Hibbett D.S."/>
        </authorList>
    </citation>
    <scope>NUCLEOTIDE SEQUENCE [LARGE SCALE GENOMIC DNA]</scope>
    <source>
        <strain evidence="2 3">FP15055 ss-10</strain>
    </source>
</reference>
<feature type="transmembrane region" description="Helical" evidence="1">
    <location>
        <begin position="119"/>
        <end position="144"/>
    </location>
</feature>
<evidence type="ECO:0000256" key="1">
    <source>
        <dbReference type="SAM" id="Phobius"/>
    </source>
</evidence>